<proteinExistence type="predicted"/>
<feature type="non-terminal residue" evidence="1">
    <location>
        <position position="1"/>
    </location>
</feature>
<dbReference type="Proteomes" id="UP001159405">
    <property type="component" value="Unassembled WGS sequence"/>
</dbReference>
<dbReference type="EMBL" id="CALNXK010000131">
    <property type="protein sequence ID" value="CAH3164983.1"/>
    <property type="molecule type" value="Genomic_DNA"/>
</dbReference>
<reference evidence="1 2" key="1">
    <citation type="submission" date="2022-05" db="EMBL/GenBank/DDBJ databases">
        <authorList>
            <consortium name="Genoscope - CEA"/>
            <person name="William W."/>
        </authorList>
    </citation>
    <scope>NUCLEOTIDE SEQUENCE [LARGE SCALE GENOMIC DNA]</scope>
</reference>
<accession>A0ABN8QLG9</accession>
<name>A0ABN8QLG9_9CNID</name>
<organism evidence="1 2">
    <name type="scientific">Porites lobata</name>
    <dbReference type="NCBI Taxonomy" id="104759"/>
    <lineage>
        <taxon>Eukaryota</taxon>
        <taxon>Metazoa</taxon>
        <taxon>Cnidaria</taxon>
        <taxon>Anthozoa</taxon>
        <taxon>Hexacorallia</taxon>
        <taxon>Scleractinia</taxon>
        <taxon>Fungiina</taxon>
        <taxon>Poritidae</taxon>
        <taxon>Porites</taxon>
    </lineage>
</organism>
<gene>
    <name evidence="1" type="ORF">PLOB_00006930</name>
</gene>
<evidence type="ECO:0000313" key="2">
    <source>
        <dbReference type="Proteomes" id="UP001159405"/>
    </source>
</evidence>
<protein>
    <submittedName>
        <fullName evidence="1">Uncharacterized protein</fullName>
    </submittedName>
</protein>
<keyword evidence="2" id="KW-1185">Reference proteome</keyword>
<sequence length="114" mass="12673">NFCFQSCSSSIVTTVKMADGSNVSVYECSVCKRQTQDVNFLLMHSCTQGSAVCDPSPYGIDSQCEKDPQLSPTTSTSLTKALERLKDTYIRLLIASYLKFKDEFGKSHITQQLK</sequence>
<evidence type="ECO:0000313" key="1">
    <source>
        <dbReference type="EMBL" id="CAH3164983.1"/>
    </source>
</evidence>
<comment type="caution">
    <text evidence="1">The sequence shown here is derived from an EMBL/GenBank/DDBJ whole genome shotgun (WGS) entry which is preliminary data.</text>
</comment>